<reference evidence="4" key="1">
    <citation type="submission" date="2022-11" db="UniProtKB">
        <authorList>
            <consortium name="WormBaseParasite"/>
        </authorList>
    </citation>
    <scope>IDENTIFICATION</scope>
</reference>
<sequence>MFYFFNLFPNFWWGKETKKSFCRHIKRFWSPSEEIKPVEVPDVEVDAFKAMLAFIYADDLSGLNGDNAISVLYAANKYNLPELVNSCLNFLWKLNVFFAFDEARFFGKKSSSLHRAPRVPSIHSMLRNLQAIGQAALKTCLHPVHLEVVGQLQQTYTQAYNNKTVAQHYCFNDFKNGSDRIEMASRNSMNCSIFMPRLPKKRIAARHLIVFIIYGRILMIMEH</sequence>
<dbReference type="AlphaFoldDB" id="A0A914HLC5"/>
<feature type="transmembrane region" description="Helical" evidence="1">
    <location>
        <begin position="203"/>
        <end position="221"/>
    </location>
</feature>
<evidence type="ECO:0000256" key="1">
    <source>
        <dbReference type="SAM" id="Phobius"/>
    </source>
</evidence>
<dbReference type="PANTHER" id="PTHR45774:SF3">
    <property type="entry name" value="BTB (POZ) DOMAIN-CONTAINING 2B-RELATED"/>
    <property type="match status" value="1"/>
</dbReference>
<keyword evidence="1" id="KW-0472">Membrane</keyword>
<keyword evidence="3" id="KW-1185">Reference proteome</keyword>
<feature type="domain" description="BTB" evidence="2">
    <location>
        <begin position="36"/>
        <end position="91"/>
    </location>
</feature>
<protein>
    <submittedName>
        <fullName evidence="4">BTB domain-containing protein</fullName>
    </submittedName>
</protein>
<dbReference type="Gene3D" id="3.30.710.10">
    <property type="entry name" value="Potassium Channel Kv1.1, Chain A"/>
    <property type="match status" value="1"/>
</dbReference>
<dbReference type="Pfam" id="PF00651">
    <property type="entry name" value="BTB"/>
    <property type="match status" value="1"/>
</dbReference>
<dbReference type="GO" id="GO:0000932">
    <property type="term" value="C:P-body"/>
    <property type="evidence" value="ECO:0007669"/>
    <property type="project" value="TreeGrafter"/>
</dbReference>
<keyword evidence="1" id="KW-1133">Transmembrane helix</keyword>
<dbReference type="InterPro" id="IPR011333">
    <property type="entry name" value="SKP1/BTB/POZ_sf"/>
</dbReference>
<keyword evidence="1" id="KW-0812">Transmembrane</keyword>
<organism evidence="3 4">
    <name type="scientific">Globodera rostochiensis</name>
    <name type="common">Golden nematode worm</name>
    <name type="synonym">Heterodera rostochiensis</name>
    <dbReference type="NCBI Taxonomy" id="31243"/>
    <lineage>
        <taxon>Eukaryota</taxon>
        <taxon>Metazoa</taxon>
        <taxon>Ecdysozoa</taxon>
        <taxon>Nematoda</taxon>
        <taxon>Chromadorea</taxon>
        <taxon>Rhabditida</taxon>
        <taxon>Tylenchina</taxon>
        <taxon>Tylenchomorpha</taxon>
        <taxon>Tylenchoidea</taxon>
        <taxon>Heteroderidae</taxon>
        <taxon>Heteroderinae</taxon>
        <taxon>Globodera</taxon>
    </lineage>
</organism>
<dbReference type="WBParaSite" id="Gr19_v10_g2395.t1">
    <property type="protein sequence ID" value="Gr19_v10_g2395.t1"/>
    <property type="gene ID" value="Gr19_v10_g2395"/>
</dbReference>
<dbReference type="GO" id="GO:0022008">
    <property type="term" value="P:neurogenesis"/>
    <property type="evidence" value="ECO:0007669"/>
    <property type="project" value="TreeGrafter"/>
</dbReference>
<proteinExistence type="predicted"/>
<evidence type="ECO:0000313" key="3">
    <source>
        <dbReference type="Proteomes" id="UP000887572"/>
    </source>
</evidence>
<dbReference type="GO" id="GO:0005829">
    <property type="term" value="C:cytosol"/>
    <property type="evidence" value="ECO:0007669"/>
    <property type="project" value="TreeGrafter"/>
</dbReference>
<dbReference type="SUPFAM" id="SSF54695">
    <property type="entry name" value="POZ domain"/>
    <property type="match status" value="1"/>
</dbReference>
<evidence type="ECO:0000313" key="4">
    <source>
        <dbReference type="WBParaSite" id="Gr19_v10_g2395.t1"/>
    </source>
</evidence>
<accession>A0A914HLC5</accession>
<dbReference type="Proteomes" id="UP000887572">
    <property type="component" value="Unplaced"/>
</dbReference>
<name>A0A914HLC5_GLORO</name>
<evidence type="ECO:0000259" key="2">
    <source>
        <dbReference type="Pfam" id="PF00651"/>
    </source>
</evidence>
<dbReference type="InterPro" id="IPR000210">
    <property type="entry name" value="BTB/POZ_dom"/>
</dbReference>
<dbReference type="PANTHER" id="PTHR45774">
    <property type="entry name" value="BTB/POZ DOMAIN-CONTAINING"/>
    <property type="match status" value="1"/>
</dbReference>